<dbReference type="PRINTS" id="PR00853">
    <property type="entry name" value="XPGRADSUPER"/>
</dbReference>
<sequence length="688" mass="77100">MAAVLCRTGLPDQFAYRGVDGNHIPFSTAAKRFIQSSRCELVSPIDPDLGLGLFKRMPVKMVLREFSIKETGAAETRSIPQWSTLHFEATGRPLRIAIDQSNWWYRNITAHKEAEIKTSMHWAFIAQLPNFVMKSHSTDTDAEIPGSHPREKRIMDRIFYLLRMNIQLIFVFDGPNRPLKKWPVEYSYSESNIRLLKELLDQLGVPRHDAPGEAAAECVRLQELGIIDAIWTDNTDALMFGGSPTLVQFHKKPEGDQFRNSNTVLVSSAARIKERANLTREWFLMYATLVGCGYTSGLDGFNPTRFFHFAKHSCFQAAANLLAAAVETPLLLSKWRLVVTGIISSTFPEGDVAPPPKSFPDLNALEGCAHPAVSPDEVLRDLPCLRDGWFRSYSQDMVSRYRFLLSNFNTQIHESWVARDLVPIELNHRLRETSTEEQSKVTPFGIEPRPKRKDIRESPIVVDPVRVIPELLSAFPSEMYRVINGKRVKIEAPAFRPEEIELLDCVLRRGLPEAKVPKYAPPKISVAKRKPPAVPPKKAASERTRSPVSPLAKRVFTPEWPQPQSQAQALRPKPKTKPSLQSLPPLNTHLPVPISLRDVDTSSSPTCIHFHEDLTLPGELDWHNPPLSSSPSLANSPLLLQLPVSRRADVLAGKLSGPEGRKASIAPTSPIPIIKQPAWDHTAGIDIE</sequence>
<comment type="caution">
    <text evidence="3">The sequence shown here is derived from an EMBL/GenBank/DDBJ whole genome shotgun (WGS) entry which is preliminary data.</text>
</comment>
<dbReference type="InterPro" id="IPR006084">
    <property type="entry name" value="XPG/Rad2"/>
</dbReference>
<accession>A0AAN7UB76</accession>
<dbReference type="SUPFAM" id="SSF88723">
    <property type="entry name" value="PIN domain-like"/>
    <property type="match status" value="1"/>
</dbReference>
<dbReference type="SMART" id="SM00484">
    <property type="entry name" value="XPGI"/>
    <property type="match status" value="1"/>
</dbReference>
<reference evidence="3 4" key="1">
    <citation type="submission" date="2023-10" db="EMBL/GenBank/DDBJ databases">
        <title>Draft genome sequence of Xylaria bambusicola isolate GMP-LS, the root and basal stem rot pathogen of sugarcane in Indonesia.</title>
        <authorList>
            <person name="Selvaraj P."/>
            <person name="Muralishankar V."/>
            <person name="Muruganantham S."/>
            <person name="Sp S."/>
            <person name="Haryani S."/>
            <person name="Lau K.J.X."/>
            <person name="Naqvi N.I."/>
        </authorList>
    </citation>
    <scope>NUCLEOTIDE SEQUENCE [LARGE SCALE GENOMIC DNA]</scope>
    <source>
        <strain evidence="3">GMP-LS</strain>
    </source>
</reference>
<dbReference type="InterPro" id="IPR006086">
    <property type="entry name" value="XPG-I_dom"/>
</dbReference>
<dbReference type="Gene3D" id="3.40.50.1010">
    <property type="entry name" value="5'-nuclease"/>
    <property type="match status" value="2"/>
</dbReference>
<dbReference type="Proteomes" id="UP001305414">
    <property type="component" value="Unassembled WGS sequence"/>
</dbReference>
<feature type="domain" description="XPG-I" evidence="2">
    <location>
        <begin position="201"/>
        <end position="278"/>
    </location>
</feature>
<evidence type="ECO:0000259" key="2">
    <source>
        <dbReference type="SMART" id="SM00484"/>
    </source>
</evidence>
<proteinExistence type="predicted"/>
<keyword evidence="4" id="KW-1185">Reference proteome</keyword>
<dbReference type="PANTHER" id="PTHR11081:SF75">
    <property type="entry name" value="ENDONUCLEASE, PUTATIVE (AFU_ORTHOLOGUE AFUA_3G13260)-RELATED"/>
    <property type="match status" value="1"/>
</dbReference>
<evidence type="ECO:0000313" key="4">
    <source>
        <dbReference type="Proteomes" id="UP001305414"/>
    </source>
</evidence>
<dbReference type="PANTHER" id="PTHR11081">
    <property type="entry name" value="FLAP ENDONUCLEASE FAMILY MEMBER"/>
    <property type="match status" value="1"/>
</dbReference>
<gene>
    <name evidence="3" type="ORF">RRF57_004950</name>
</gene>
<feature type="region of interest" description="Disordered" evidence="1">
    <location>
        <begin position="527"/>
        <end position="587"/>
    </location>
</feature>
<dbReference type="GO" id="GO:0017108">
    <property type="term" value="F:5'-flap endonuclease activity"/>
    <property type="evidence" value="ECO:0007669"/>
    <property type="project" value="TreeGrafter"/>
</dbReference>
<dbReference type="EMBL" id="JAWHQM010000011">
    <property type="protein sequence ID" value="KAK5629235.1"/>
    <property type="molecule type" value="Genomic_DNA"/>
</dbReference>
<dbReference type="AlphaFoldDB" id="A0AAN7UB76"/>
<dbReference type="CDD" id="cd09870">
    <property type="entry name" value="PIN_YEN1"/>
    <property type="match status" value="1"/>
</dbReference>
<dbReference type="GO" id="GO:0006974">
    <property type="term" value="P:DNA damage response"/>
    <property type="evidence" value="ECO:0007669"/>
    <property type="project" value="UniProtKB-ARBA"/>
</dbReference>
<dbReference type="InterPro" id="IPR029060">
    <property type="entry name" value="PIN-like_dom_sf"/>
</dbReference>
<name>A0AAN7UB76_9PEZI</name>
<organism evidence="3 4">
    <name type="scientific">Xylaria bambusicola</name>
    <dbReference type="NCBI Taxonomy" id="326684"/>
    <lineage>
        <taxon>Eukaryota</taxon>
        <taxon>Fungi</taxon>
        <taxon>Dikarya</taxon>
        <taxon>Ascomycota</taxon>
        <taxon>Pezizomycotina</taxon>
        <taxon>Sordariomycetes</taxon>
        <taxon>Xylariomycetidae</taxon>
        <taxon>Xylariales</taxon>
        <taxon>Xylariaceae</taxon>
        <taxon>Xylaria</taxon>
    </lineage>
</organism>
<protein>
    <recommendedName>
        <fullName evidence="2">XPG-I domain-containing protein</fullName>
    </recommendedName>
</protein>
<dbReference type="Pfam" id="PF00867">
    <property type="entry name" value="XPG_I"/>
    <property type="match status" value="1"/>
</dbReference>
<evidence type="ECO:0000313" key="3">
    <source>
        <dbReference type="EMBL" id="KAK5629235.1"/>
    </source>
</evidence>
<evidence type="ECO:0000256" key="1">
    <source>
        <dbReference type="SAM" id="MobiDB-lite"/>
    </source>
</evidence>